<proteinExistence type="predicted"/>
<feature type="non-terminal residue" evidence="1">
    <location>
        <position position="144"/>
    </location>
</feature>
<dbReference type="Gene3D" id="3.40.50.150">
    <property type="entry name" value="Vaccinia Virus protein VP39"/>
    <property type="match status" value="1"/>
</dbReference>
<gene>
    <name evidence="1" type="ORF">TrRE_jg9779</name>
</gene>
<dbReference type="AlphaFoldDB" id="A0A9W6ZNA5"/>
<evidence type="ECO:0000313" key="1">
    <source>
        <dbReference type="EMBL" id="GMH53050.1"/>
    </source>
</evidence>
<accession>A0A9W6ZNA5</accession>
<sequence>MRLIRRAVILKSLTKDKRKYIKVNTITYPPGLSRAQELGAVMKLVVFRSCTSPPTVASLTSNVTQGVDNTGQTRIWECAALALRHLLRRYKVGDLGDLLELGCGMVGFSGLWFGGTITDGHDSGVFNNLVNLDLNRRGGGGGGG</sequence>
<comment type="caution">
    <text evidence="1">The sequence shown here is derived from an EMBL/GenBank/DDBJ whole genome shotgun (WGS) entry which is preliminary data.</text>
</comment>
<dbReference type="OrthoDB" id="413520at2759"/>
<dbReference type="InterPro" id="IPR029063">
    <property type="entry name" value="SAM-dependent_MTases_sf"/>
</dbReference>
<dbReference type="EMBL" id="BRXZ01004650">
    <property type="protein sequence ID" value="GMH53050.1"/>
    <property type="molecule type" value="Genomic_DNA"/>
</dbReference>
<reference evidence="1" key="1">
    <citation type="submission" date="2022-07" db="EMBL/GenBank/DDBJ databases">
        <title>Genome analysis of Parmales, a sister group of diatoms, reveals the evolutionary specialization of diatoms from phago-mixotrophs to photoautotrophs.</title>
        <authorList>
            <person name="Ban H."/>
            <person name="Sato S."/>
            <person name="Yoshikawa S."/>
            <person name="Kazumasa Y."/>
            <person name="Nakamura Y."/>
            <person name="Ichinomiya M."/>
            <person name="Saitoh K."/>
            <person name="Sato N."/>
            <person name="Blanc-Mathieu R."/>
            <person name="Endo H."/>
            <person name="Kuwata A."/>
            <person name="Ogata H."/>
        </authorList>
    </citation>
    <scope>NUCLEOTIDE SEQUENCE</scope>
</reference>
<organism evidence="1 2">
    <name type="scientific">Triparma retinervis</name>
    <dbReference type="NCBI Taxonomy" id="2557542"/>
    <lineage>
        <taxon>Eukaryota</taxon>
        <taxon>Sar</taxon>
        <taxon>Stramenopiles</taxon>
        <taxon>Ochrophyta</taxon>
        <taxon>Bolidophyceae</taxon>
        <taxon>Parmales</taxon>
        <taxon>Triparmaceae</taxon>
        <taxon>Triparma</taxon>
    </lineage>
</organism>
<keyword evidence="2" id="KW-1185">Reference proteome</keyword>
<protein>
    <submittedName>
        <fullName evidence="1">Uncharacterized protein</fullName>
    </submittedName>
</protein>
<name>A0A9W6ZNA5_9STRA</name>
<dbReference type="Proteomes" id="UP001165082">
    <property type="component" value="Unassembled WGS sequence"/>
</dbReference>
<evidence type="ECO:0000313" key="2">
    <source>
        <dbReference type="Proteomes" id="UP001165082"/>
    </source>
</evidence>